<dbReference type="InterPro" id="IPR036907">
    <property type="entry name" value="5'-Nucleotdase_C_sf"/>
</dbReference>
<dbReference type="EMBL" id="CP002623">
    <property type="protein sequence ID" value="AEI95464.1"/>
    <property type="molecule type" value="Genomic_DNA"/>
</dbReference>
<evidence type="ECO:0000256" key="2">
    <source>
        <dbReference type="RuleBase" id="RU362119"/>
    </source>
</evidence>
<dbReference type="InterPro" id="IPR029052">
    <property type="entry name" value="Metallo-depent_PP-like"/>
</dbReference>
<dbReference type="Gene3D" id="3.90.780.10">
    <property type="entry name" value="5'-Nucleotidase, C-terminal domain"/>
    <property type="match status" value="1"/>
</dbReference>
<dbReference type="GO" id="GO:0008663">
    <property type="term" value="F:2',3'-cyclic-nucleotide 2'-phosphodiesterase activity"/>
    <property type="evidence" value="ECO:0007669"/>
    <property type="project" value="UniProtKB-EC"/>
</dbReference>
<evidence type="ECO:0000313" key="5">
    <source>
        <dbReference type="EMBL" id="AEI95464.1"/>
    </source>
</evidence>
<keyword evidence="2 5" id="KW-0378">Hydrolase</keyword>
<dbReference type="STRING" id="391595.RLO149_c035240"/>
<dbReference type="AlphaFoldDB" id="F7ZAB7"/>
<gene>
    <name evidence="5" type="ordered locus">RLO149_c035240</name>
</gene>
<dbReference type="HOGENOM" id="CLU_005854_4_1_5"/>
<dbReference type="SUPFAM" id="SSF55816">
    <property type="entry name" value="5'-nucleotidase (syn. UDP-sugar hydrolase), C-terminal domain"/>
    <property type="match status" value="1"/>
</dbReference>
<keyword evidence="2" id="KW-0547">Nucleotide-binding</keyword>
<dbReference type="InterPro" id="IPR008334">
    <property type="entry name" value="5'-Nucleotdase_C"/>
</dbReference>
<dbReference type="Pfam" id="PF00149">
    <property type="entry name" value="Metallophos"/>
    <property type="match status" value="1"/>
</dbReference>
<evidence type="ECO:0000259" key="3">
    <source>
        <dbReference type="Pfam" id="PF00149"/>
    </source>
</evidence>
<feature type="domain" description="Calcineurin-like phosphoesterase" evidence="3">
    <location>
        <begin position="18"/>
        <end position="228"/>
    </location>
</feature>
<dbReference type="Gene3D" id="3.60.21.10">
    <property type="match status" value="1"/>
</dbReference>
<dbReference type="EC" id="3.1.4.16" evidence="5"/>
<dbReference type="PRINTS" id="PR01607">
    <property type="entry name" value="APYRASEFAMLY"/>
</dbReference>
<dbReference type="GO" id="GO:0030288">
    <property type="term" value="C:outer membrane-bounded periplasmic space"/>
    <property type="evidence" value="ECO:0007669"/>
    <property type="project" value="TreeGrafter"/>
</dbReference>
<protein>
    <submittedName>
        <fullName evidence="5">2',3'-cyclic-nucleotide 2'-phosphodiesterase</fullName>
        <ecNumber evidence="5">3.1.4.16</ecNumber>
    </submittedName>
</protein>
<dbReference type="PANTHER" id="PTHR11575">
    <property type="entry name" value="5'-NUCLEOTIDASE-RELATED"/>
    <property type="match status" value="1"/>
</dbReference>
<dbReference type="Pfam" id="PF02872">
    <property type="entry name" value="5_nucleotid_C"/>
    <property type="match status" value="1"/>
</dbReference>
<dbReference type="SUPFAM" id="SSF56300">
    <property type="entry name" value="Metallo-dependent phosphatases"/>
    <property type="match status" value="1"/>
</dbReference>
<comment type="similarity">
    <text evidence="2">Belongs to the 5'-nucleotidase family.</text>
</comment>
<name>F7ZAB7_ROSLO</name>
<keyword evidence="1" id="KW-0732">Signal</keyword>
<sequence length="598" mass="65619">MHMQMTCFDYVNDRPNHGGSLAKLATLIKKARYEAKETGATCLLFDNGDTFQGTPLADLLARDQISGPHPMVAAMNALDYDAGGLGNHDFDYGSAHLNKLLLEQNTPIVCSNMISSELKTVKRHVILERALTDQNGKLETFRIGVLSSLPDKTALWNRHQLKDRVEFTPPIPALRSAAADLRAQGVDLVIVLAHMGFSFFDEGPEAQNLVHEVADLEDVDIVIAGHTHLRFPGPDHTGLKNVNTVTGHVHDTPVVQPGPTGNDLGVIDLTLQKTDTTAIWDMAGAKIALWPTDQSTREDAELVACTQSVHDQTRQHLGQQVTYIDKPMHSYFSLCHPSPIPALLAASKHQAIRKMVTGTQYADLPLLAAASAPSTGGFDGPDNFLFLANGKVERRHISGMNPYANHVWAVKTTGAQIRDWLERSALIFNTLAPDAPNQMLINPHIPSFRCDFIYGLSYTIDPSRPPRFDASGQIVPGARGRIDDIVWNNTPLQETQEFLVATTDHRASGGGLFKVFSPDEIVVHGHAPLQEAVMDYLSDPDFDALRATQPWSFPEGIGRTAILLTAPEAEHHLDDIARLKPEVCGQTDEGFLRIRITL</sequence>
<dbReference type="InterPro" id="IPR004843">
    <property type="entry name" value="Calcineurin-like_PHP"/>
</dbReference>
<dbReference type="Proteomes" id="UP000001353">
    <property type="component" value="Chromosome"/>
</dbReference>
<dbReference type="PANTHER" id="PTHR11575:SF6">
    <property type="entry name" value="2',3'-CYCLIC-NUCLEOTIDE 2'-PHOSPHODIESTERASE_3'-NUCLEOTIDASE"/>
    <property type="match status" value="1"/>
</dbReference>
<dbReference type="eggNOG" id="COG0737">
    <property type="taxonomic scope" value="Bacteria"/>
</dbReference>
<accession>F7ZAB7</accession>
<keyword evidence="6" id="KW-1185">Reference proteome</keyword>
<evidence type="ECO:0000259" key="4">
    <source>
        <dbReference type="Pfam" id="PF02872"/>
    </source>
</evidence>
<proteinExistence type="inferred from homology"/>
<dbReference type="GO" id="GO:0000166">
    <property type="term" value="F:nucleotide binding"/>
    <property type="evidence" value="ECO:0007669"/>
    <property type="project" value="UniProtKB-KW"/>
</dbReference>
<organism evidence="5 6">
    <name type="scientific">Roseobacter litoralis (strain ATCC 49566 / DSM 6996 / JCM 21268 / NBRC 15278 / OCh 149)</name>
    <dbReference type="NCBI Taxonomy" id="391595"/>
    <lineage>
        <taxon>Bacteria</taxon>
        <taxon>Pseudomonadati</taxon>
        <taxon>Pseudomonadota</taxon>
        <taxon>Alphaproteobacteria</taxon>
        <taxon>Rhodobacterales</taxon>
        <taxon>Roseobacteraceae</taxon>
        <taxon>Roseobacter</taxon>
    </lineage>
</organism>
<reference evidence="5 6" key="1">
    <citation type="journal article" date="2011" name="BMC Genomics">
        <title>Comparative genome analysis and genome-guided physiological analysis of Roseobacter litoralis.</title>
        <authorList>
            <person name="Kalhoefer D."/>
            <person name="Thole S."/>
            <person name="Voget S."/>
            <person name="Lehmann R."/>
            <person name="Liesegang H."/>
            <person name="Wollher A."/>
            <person name="Daniel R."/>
            <person name="Simon M."/>
            <person name="Brinkhoff T."/>
        </authorList>
    </citation>
    <scope>NUCLEOTIDE SEQUENCE [LARGE SCALE GENOMIC DNA]</scope>
    <source>
        <strain evidence="6">ATCC 49566 / DSM 6996 / JCM 21268 / NBRC 15278 / OCh 149</strain>
    </source>
</reference>
<evidence type="ECO:0000313" key="6">
    <source>
        <dbReference type="Proteomes" id="UP000001353"/>
    </source>
</evidence>
<feature type="domain" description="5'-Nucleotidase C-terminal" evidence="4">
    <location>
        <begin position="373"/>
        <end position="517"/>
    </location>
</feature>
<dbReference type="KEGG" id="rli:RLO149_c035240"/>
<evidence type="ECO:0000256" key="1">
    <source>
        <dbReference type="ARBA" id="ARBA00022729"/>
    </source>
</evidence>
<dbReference type="GO" id="GO:0009166">
    <property type="term" value="P:nucleotide catabolic process"/>
    <property type="evidence" value="ECO:0007669"/>
    <property type="project" value="InterPro"/>
</dbReference>
<dbReference type="InterPro" id="IPR006179">
    <property type="entry name" value="5_nucleotidase/apyrase"/>
</dbReference>